<keyword evidence="4" id="KW-0378">Hydrolase</keyword>
<evidence type="ECO:0000256" key="2">
    <source>
        <dbReference type="ARBA" id="ARBA00022679"/>
    </source>
</evidence>
<protein>
    <submittedName>
        <fullName evidence="4">Glycoside hydrolase family 130 protein</fullName>
    </submittedName>
</protein>
<organism evidence="4 5">
    <name type="scientific">Sphingomonas qilianensis</name>
    <dbReference type="NCBI Taxonomy" id="1736690"/>
    <lineage>
        <taxon>Bacteria</taxon>
        <taxon>Pseudomonadati</taxon>
        <taxon>Pseudomonadota</taxon>
        <taxon>Alphaproteobacteria</taxon>
        <taxon>Sphingomonadales</taxon>
        <taxon>Sphingomonadaceae</taxon>
        <taxon>Sphingomonas</taxon>
    </lineage>
</organism>
<dbReference type="InterPro" id="IPR007184">
    <property type="entry name" value="Mannoside_phosphorylase"/>
</dbReference>
<dbReference type="GO" id="GO:0016787">
    <property type="term" value="F:hydrolase activity"/>
    <property type="evidence" value="ECO:0007669"/>
    <property type="project" value="UniProtKB-KW"/>
</dbReference>
<dbReference type="EMBL" id="JBDIMF010000005">
    <property type="protein sequence ID" value="MEN2787134.1"/>
    <property type="molecule type" value="Genomic_DNA"/>
</dbReference>
<accession>A0ABU9XUA3</accession>
<proteinExistence type="inferred from homology"/>
<gene>
    <name evidence="4" type="ORF">ABC969_11975</name>
</gene>
<dbReference type="RefSeq" id="WP_345865237.1">
    <property type="nucleotide sequence ID" value="NZ_JBDIMF010000005.1"/>
</dbReference>
<dbReference type="PANTHER" id="PTHR34106">
    <property type="entry name" value="GLYCOSIDASE"/>
    <property type="match status" value="1"/>
</dbReference>
<evidence type="ECO:0000313" key="4">
    <source>
        <dbReference type="EMBL" id="MEN2787134.1"/>
    </source>
</evidence>
<name>A0ABU9XUA3_9SPHN</name>
<evidence type="ECO:0000256" key="1">
    <source>
        <dbReference type="ARBA" id="ARBA00022676"/>
    </source>
</evidence>
<dbReference type="InterPro" id="IPR023296">
    <property type="entry name" value="Glyco_hydro_beta-prop_sf"/>
</dbReference>
<reference evidence="4 5" key="1">
    <citation type="submission" date="2024-05" db="EMBL/GenBank/DDBJ databases">
        <authorList>
            <person name="Liu Q."/>
            <person name="Xin Y.-H."/>
        </authorList>
    </citation>
    <scope>NUCLEOTIDE SEQUENCE [LARGE SCALE GENOMIC DNA]</scope>
    <source>
        <strain evidence="4 5">CGMCC 1.15349</strain>
    </source>
</reference>
<evidence type="ECO:0000256" key="3">
    <source>
        <dbReference type="ARBA" id="ARBA00024356"/>
    </source>
</evidence>
<keyword evidence="2" id="KW-0808">Transferase</keyword>
<dbReference type="Proteomes" id="UP001404104">
    <property type="component" value="Unassembled WGS sequence"/>
</dbReference>
<keyword evidence="5" id="KW-1185">Reference proteome</keyword>
<dbReference type="Gene3D" id="2.115.10.20">
    <property type="entry name" value="Glycosyl hydrolase domain, family 43"/>
    <property type="match status" value="1"/>
</dbReference>
<evidence type="ECO:0000313" key="5">
    <source>
        <dbReference type="Proteomes" id="UP001404104"/>
    </source>
</evidence>
<keyword evidence="1" id="KW-0328">Glycosyltransferase</keyword>
<dbReference type="SUPFAM" id="SSF75005">
    <property type="entry name" value="Arabinanase/levansucrase/invertase"/>
    <property type="match status" value="1"/>
</dbReference>
<dbReference type="PANTHER" id="PTHR34106:SF4">
    <property type="entry name" value="BLL5143 PROTEIN"/>
    <property type="match status" value="1"/>
</dbReference>
<comment type="caution">
    <text evidence="4">The sequence shown here is derived from an EMBL/GenBank/DDBJ whole genome shotgun (WGS) entry which is preliminary data.</text>
</comment>
<sequence>MTDLFHHALRLHADPSRVVVRPFHLAWSGNGGSRTERLVREVLAMDAQQTRAELEIVLKDFEARHWQTRRVFMTRYDEIEAMMGLDGSEIGDEKRQLIGAYFCHEYSYAAAALMNPSATPHFDQSGMPKGSLRILMSLRAVGEGHISSVAFREGIITDHNQLKLAPEPPFATATDAVGAEETELPEGPITVYRHRDSTLSGTVIFPITAAQSKGLEDLRLVQFTHDDGSVEWLGTYTAYNGSVIQSELMRTRDFRAFDLVPMSGPASRNKGMALFPRKIGGKYLMIGRQDGENLFLLQSDTLTHWEEGTRLLEPKFPWELVQIGNCGPPIEIDEGWLLLTHGVGAMRKYSIGAVLLDKQDPSKVLGRTVHPILAAADQDREGYVPNVVYTCGAIRHGDTLFVPYGVADSSVAFAFIPIPALLADM</sequence>
<dbReference type="Pfam" id="PF04041">
    <property type="entry name" value="Glyco_hydro_130"/>
    <property type="match status" value="1"/>
</dbReference>
<comment type="similarity">
    <text evidence="3">Belongs to the glycosyl hydrolase 130 family.</text>
</comment>
<dbReference type="CDD" id="cd18613">
    <property type="entry name" value="GH130"/>
    <property type="match status" value="1"/>
</dbReference>